<keyword evidence="3" id="KW-0804">Transcription</keyword>
<dbReference type="PANTHER" id="PTHR42756:SF1">
    <property type="entry name" value="TRANSCRIPTIONAL REPRESSOR OF EMRAB OPERON"/>
    <property type="match status" value="1"/>
</dbReference>
<evidence type="ECO:0000259" key="4">
    <source>
        <dbReference type="PROSITE" id="PS50995"/>
    </source>
</evidence>
<dbReference type="Pfam" id="PF01047">
    <property type="entry name" value="MarR"/>
    <property type="match status" value="1"/>
</dbReference>
<protein>
    <submittedName>
        <fullName evidence="5">MarR family transcriptional regulator</fullName>
    </submittedName>
</protein>
<dbReference type="PANTHER" id="PTHR42756">
    <property type="entry name" value="TRANSCRIPTIONAL REGULATOR, MARR"/>
    <property type="match status" value="1"/>
</dbReference>
<dbReference type="EMBL" id="JAOTPO010000005">
    <property type="protein sequence ID" value="MDE5413508.1"/>
    <property type="molecule type" value="Genomic_DNA"/>
</dbReference>
<dbReference type="RefSeq" id="WP_275118133.1">
    <property type="nucleotide sequence ID" value="NZ_JAOTPO010000005.1"/>
</dbReference>
<evidence type="ECO:0000256" key="3">
    <source>
        <dbReference type="ARBA" id="ARBA00023163"/>
    </source>
</evidence>
<organism evidence="5 6">
    <name type="scientific">Alkalihalobacterium chitinilyticum</name>
    <dbReference type="NCBI Taxonomy" id="2980103"/>
    <lineage>
        <taxon>Bacteria</taxon>
        <taxon>Bacillati</taxon>
        <taxon>Bacillota</taxon>
        <taxon>Bacilli</taxon>
        <taxon>Bacillales</taxon>
        <taxon>Bacillaceae</taxon>
        <taxon>Alkalihalobacterium</taxon>
    </lineage>
</organism>
<proteinExistence type="predicted"/>
<dbReference type="InterPro" id="IPR036390">
    <property type="entry name" value="WH_DNA-bd_sf"/>
</dbReference>
<name>A0ABT5VDI9_9BACI</name>
<sequence length="142" mass="16398">MERNIDERVGYHIGVVGHLLQNLYNEKLSEYGLTVAQAKVIYLLHAHGNLLQSELQKNLLIKAPTMNGIIESMLKKELIEKKDNESDRRSKTIILTEKGRVLEETLWNDIGRLEEELVNGLSKEEQKILIIWLKKLALNLQK</sequence>
<dbReference type="InterPro" id="IPR000835">
    <property type="entry name" value="HTH_MarR-typ"/>
</dbReference>
<dbReference type="InterPro" id="IPR036388">
    <property type="entry name" value="WH-like_DNA-bd_sf"/>
</dbReference>
<dbReference type="SMART" id="SM00347">
    <property type="entry name" value="HTH_MARR"/>
    <property type="match status" value="1"/>
</dbReference>
<gene>
    <name evidence="5" type="ORF">N7Z68_08925</name>
</gene>
<dbReference type="SUPFAM" id="SSF46785">
    <property type="entry name" value="Winged helix' DNA-binding domain"/>
    <property type="match status" value="1"/>
</dbReference>
<evidence type="ECO:0000256" key="2">
    <source>
        <dbReference type="ARBA" id="ARBA00023125"/>
    </source>
</evidence>
<keyword evidence="1" id="KW-0805">Transcription regulation</keyword>
<accession>A0ABT5VDI9</accession>
<dbReference type="Gene3D" id="1.10.10.10">
    <property type="entry name" value="Winged helix-like DNA-binding domain superfamily/Winged helix DNA-binding domain"/>
    <property type="match status" value="1"/>
</dbReference>
<dbReference type="Proteomes" id="UP001148125">
    <property type="component" value="Unassembled WGS sequence"/>
</dbReference>
<dbReference type="PRINTS" id="PR00598">
    <property type="entry name" value="HTHMARR"/>
</dbReference>
<dbReference type="InterPro" id="IPR023187">
    <property type="entry name" value="Tscrpt_reg_MarR-type_CS"/>
</dbReference>
<keyword evidence="2" id="KW-0238">DNA-binding</keyword>
<dbReference type="PROSITE" id="PS50995">
    <property type="entry name" value="HTH_MARR_2"/>
    <property type="match status" value="1"/>
</dbReference>
<evidence type="ECO:0000256" key="1">
    <source>
        <dbReference type="ARBA" id="ARBA00023015"/>
    </source>
</evidence>
<evidence type="ECO:0000313" key="5">
    <source>
        <dbReference type="EMBL" id="MDE5413508.1"/>
    </source>
</evidence>
<feature type="domain" description="HTH marR-type" evidence="4">
    <location>
        <begin position="1"/>
        <end position="138"/>
    </location>
</feature>
<reference evidence="5" key="1">
    <citation type="submission" date="2024-05" db="EMBL/GenBank/DDBJ databases">
        <title>Alkalihalobacillus sp. strain MEB203 novel alkaliphilic bacterium from Lonar Lake, India.</title>
        <authorList>
            <person name="Joshi A."/>
            <person name="Thite S."/>
            <person name="Mengade P."/>
        </authorList>
    </citation>
    <scope>NUCLEOTIDE SEQUENCE</scope>
    <source>
        <strain evidence="5">MEB 203</strain>
    </source>
</reference>
<dbReference type="PROSITE" id="PS01117">
    <property type="entry name" value="HTH_MARR_1"/>
    <property type="match status" value="1"/>
</dbReference>
<evidence type="ECO:0000313" key="6">
    <source>
        <dbReference type="Proteomes" id="UP001148125"/>
    </source>
</evidence>
<keyword evidence="6" id="KW-1185">Reference proteome</keyword>
<comment type="caution">
    <text evidence="5">The sequence shown here is derived from an EMBL/GenBank/DDBJ whole genome shotgun (WGS) entry which is preliminary data.</text>
</comment>